<name>A0A9D2J3N9_9MICO</name>
<reference evidence="7" key="1">
    <citation type="journal article" date="2021" name="PeerJ">
        <title>Extensive microbial diversity within the chicken gut microbiome revealed by metagenomics and culture.</title>
        <authorList>
            <person name="Gilroy R."/>
            <person name="Ravi A."/>
            <person name="Getino M."/>
            <person name="Pursley I."/>
            <person name="Horton D.L."/>
            <person name="Alikhan N.F."/>
            <person name="Baker D."/>
            <person name="Gharbi K."/>
            <person name="Hall N."/>
            <person name="Watson M."/>
            <person name="Adriaenssens E.M."/>
            <person name="Foster-Nyarko E."/>
            <person name="Jarju S."/>
            <person name="Secka A."/>
            <person name="Antonio M."/>
            <person name="Oren A."/>
            <person name="Chaudhuri R.R."/>
            <person name="La Ragione R."/>
            <person name="Hildebrand F."/>
            <person name="Pallen M.J."/>
        </authorList>
    </citation>
    <scope>NUCLEOTIDE SEQUENCE</scope>
    <source>
        <strain evidence="7">ChiGjej4B4-7305</strain>
    </source>
</reference>
<protein>
    <submittedName>
        <fullName evidence="7">ABC transporter permease</fullName>
    </submittedName>
</protein>
<feature type="transmembrane region" description="Helical" evidence="6">
    <location>
        <begin position="135"/>
        <end position="153"/>
    </location>
</feature>
<evidence type="ECO:0000313" key="7">
    <source>
        <dbReference type="EMBL" id="HIZ34554.1"/>
    </source>
</evidence>
<comment type="subcellular location">
    <subcellularLocation>
        <location evidence="1">Cell membrane</location>
        <topology evidence="1">Multi-pass membrane protein</topology>
    </subcellularLocation>
</comment>
<dbReference type="Pfam" id="PF02653">
    <property type="entry name" value="BPD_transp_2"/>
    <property type="match status" value="1"/>
</dbReference>
<dbReference type="GO" id="GO:0005886">
    <property type="term" value="C:plasma membrane"/>
    <property type="evidence" value="ECO:0007669"/>
    <property type="project" value="UniProtKB-SubCell"/>
</dbReference>
<keyword evidence="5 6" id="KW-0472">Membrane</keyword>
<sequence>MTAPAQAPAGRQAIGRILPPVVTGQEVVLAAVIAVLWVLLGVFTPNFLSLGSIGPLLVSVAPVALMGIGMTFVIITAGIDVSIAGMIMVCSVVTAKLLVHTGLSLAPAVLLAMLLGGLLGAVNGLLVAYGRVHPIIITFGTWNLFLYIGYRVFDSSTVNNIPGTMAFFGRGAAGNTAGVPHSFVIAVLAVVAAWWFLRYTRAGRNLYAIGGDQEAARLAGIAVRPRLVSVYVVTGLMVGLAACMTIATGTATLDQSVGNGKELEVIAAVVIGGTSIMGGRGSVVGTLLGAMLVASVRTGVIQLGWPSQLAFLFVGVFIIVAVGTDLLRERARRAA</sequence>
<feature type="transmembrane region" description="Helical" evidence="6">
    <location>
        <begin position="55"/>
        <end position="75"/>
    </location>
</feature>
<evidence type="ECO:0000256" key="4">
    <source>
        <dbReference type="ARBA" id="ARBA00022989"/>
    </source>
</evidence>
<feature type="transmembrane region" description="Helical" evidence="6">
    <location>
        <begin position="174"/>
        <end position="197"/>
    </location>
</feature>
<evidence type="ECO:0000256" key="3">
    <source>
        <dbReference type="ARBA" id="ARBA00022692"/>
    </source>
</evidence>
<evidence type="ECO:0000256" key="6">
    <source>
        <dbReference type="SAM" id="Phobius"/>
    </source>
</evidence>
<dbReference type="CDD" id="cd06579">
    <property type="entry name" value="TM_PBP1_transp_AraH_like"/>
    <property type="match status" value="1"/>
</dbReference>
<evidence type="ECO:0000256" key="5">
    <source>
        <dbReference type="ARBA" id="ARBA00023136"/>
    </source>
</evidence>
<gene>
    <name evidence="7" type="ORF">H9815_02160</name>
</gene>
<dbReference type="PANTHER" id="PTHR32196:SF72">
    <property type="entry name" value="RIBOSE IMPORT PERMEASE PROTEIN RBSC"/>
    <property type="match status" value="1"/>
</dbReference>
<evidence type="ECO:0000313" key="8">
    <source>
        <dbReference type="Proteomes" id="UP000824037"/>
    </source>
</evidence>
<feature type="transmembrane region" description="Helical" evidence="6">
    <location>
        <begin position="228"/>
        <end position="253"/>
    </location>
</feature>
<feature type="transmembrane region" description="Helical" evidence="6">
    <location>
        <begin position="106"/>
        <end position="129"/>
    </location>
</feature>
<feature type="transmembrane region" description="Helical" evidence="6">
    <location>
        <begin position="27"/>
        <end position="48"/>
    </location>
</feature>
<dbReference type="AlphaFoldDB" id="A0A9D2J3N9"/>
<comment type="caution">
    <text evidence="7">The sequence shown here is derived from an EMBL/GenBank/DDBJ whole genome shotgun (WGS) entry which is preliminary data.</text>
</comment>
<keyword evidence="4 6" id="KW-1133">Transmembrane helix</keyword>
<dbReference type="InterPro" id="IPR001851">
    <property type="entry name" value="ABC_transp_permease"/>
</dbReference>
<keyword evidence="3 6" id="KW-0812">Transmembrane</keyword>
<reference evidence="7" key="2">
    <citation type="submission" date="2021-04" db="EMBL/GenBank/DDBJ databases">
        <authorList>
            <person name="Gilroy R."/>
        </authorList>
    </citation>
    <scope>NUCLEOTIDE SEQUENCE</scope>
    <source>
        <strain evidence="7">ChiGjej4B4-7305</strain>
    </source>
</reference>
<evidence type="ECO:0000256" key="2">
    <source>
        <dbReference type="ARBA" id="ARBA00022475"/>
    </source>
</evidence>
<dbReference type="PANTHER" id="PTHR32196">
    <property type="entry name" value="ABC TRANSPORTER PERMEASE PROTEIN YPHD-RELATED-RELATED"/>
    <property type="match status" value="1"/>
</dbReference>
<dbReference type="GO" id="GO:0022857">
    <property type="term" value="F:transmembrane transporter activity"/>
    <property type="evidence" value="ECO:0007669"/>
    <property type="project" value="InterPro"/>
</dbReference>
<proteinExistence type="predicted"/>
<accession>A0A9D2J3N9</accession>
<feature type="transmembrane region" description="Helical" evidence="6">
    <location>
        <begin position="305"/>
        <end position="327"/>
    </location>
</feature>
<keyword evidence="2" id="KW-1003">Cell membrane</keyword>
<dbReference type="EMBL" id="DXBY01000044">
    <property type="protein sequence ID" value="HIZ34554.1"/>
    <property type="molecule type" value="Genomic_DNA"/>
</dbReference>
<evidence type="ECO:0000256" key="1">
    <source>
        <dbReference type="ARBA" id="ARBA00004651"/>
    </source>
</evidence>
<organism evidence="7 8">
    <name type="scientific">Candidatus Ruania gallistercoris</name>
    <dbReference type="NCBI Taxonomy" id="2838746"/>
    <lineage>
        <taxon>Bacteria</taxon>
        <taxon>Bacillati</taxon>
        <taxon>Actinomycetota</taxon>
        <taxon>Actinomycetes</taxon>
        <taxon>Micrococcales</taxon>
        <taxon>Ruaniaceae</taxon>
        <taxon>Ruania</taxon>
    </lineage>
</organism>
<dbReference type="Proteomes" id="UP000824037">
    <property type="component" value="Unassembled WGS sequence"/>
</dbReference>